<reference evidence="3" key="1">
    <citation type="journal article" date="2019" name="Int. J. Syst. Evol. Microbiol.">
        <title>The Global Catalogue of Microorganisms (GCM) 10K type strain sequencing project: providing services to taxonomists for standard genome sequencing and annotation.</title>
        <authorList>
            <consortium name="The Broad Institute Genomics Platform"/>
            <consortium name="The Broad Institute Genome Sequencing Center for Infectious Disease"/>
            <person name="Wu L."/>
            <person name="Ma J."/>
        </authorList>
    </citation>
    <scope>NUCLEOTIDE SEQUENCE [LARGE SCALE GENOMIC DNA]</scope>
    <source>
        <strain evidence="3">CGMCC 1.15180</strain>
    </source>
</reference>
<proteinExistence type="predicted"/>
<dbReference type="Proteomes" id="UP001596139">
    <property type="component" value="Unassembled WGS sequence"/>
</dbReference>
<dbReference type="EMBL" id="JBHSPX010000004">
    <property type="protein sequence ID" value="MFC6064368.1"/>
    <property type="molecule type" value="Genomic_DNA"/>
</dbReference>
<evidence type="ECO:0000313" key="2">
    <source>
        <dbReference type="EMBL" id="MFC6064368.1"/>
    </source>
</evidence>
<evidence type="ECO:0000313" key="3">
    <source>
        <dbReference type="Proteomes" id="UP001596139"/>
    </source>
</evidence>
<comment type="caution">
    <text evidence="2">The sequence shown here is derived from an EMBL/GenBank/DDBJ whole genome shotgun (WGS) entry which is preliminary data.</text>
</comment>
<name>A0ABW1MLQ3_9ACTN</name>
<protein>
    <submittedName>
        <fullName evidence="2">Uncharacterized protein</fullName>
    </submittedName>
</protein>
<accession>A0ABW1MLQ3</accession>
<keyword evidence="3" id="KW-1185">Reference proteome</keyword>
<evidence type="ECO:0000256" key="1">
    <source>
        <dbReference type="SAM" id="MobiDB-lite"/>
    </source>
</evidence>
<feature type="region of interest" description="Disordered" evidence="1">
    <location>
        <begin position="51"/>
        <end position="72"/>
    </location>
</feature>
<gene>
    <name evidence="2" type="ORF">ACFP4F_17695</name>
</gene>
<organism evidence="2 3">
    <name type="scientific">Streptomyces ochraceiscleroticus</name>
    <dbReference type="NCBI Taxonomy" id="47761"/>
    <lineage>
        <taxon>Bacteria</taxon>
        <taxon>Bacillati</taxon>
        <taxon>Actinomycetota</taxon>
        <taxon>Actinomycetes</taxon>
        <taxon>Kitasatosporales</taxon>
        <taxon>Streptomycetaceae</taxon>
        <taxon>Streptomyces</taxon>
    </lineage>
</organism>
<dbReference type="RefSeq" id="WP_157848973.1">
    <property type="nucleotide sequence ID" value="NZ_JBHSPX010000004.1"/>
</dbReference>
<sequence length="72" mass="7879">MDPKARRIHKATHGRRDCFKDHFAFEPVIGLFPAVALELLADEAGPREVYEGDSASAGRIQRRPATEACASA</sequence>